<dbReference type="InterPro" id="IPR001245">
    <property type="entry name" value="Ser-Thr/Tyr_kinase_cat_dom"/>
</dbReference>
<dbReference type="InterPro" id="IPR050122">
    <property type="entry name" value="RTK"/>
</dbReference>
<dbReference type="EMBL" id="JAHRIO010031097">
    <property type="protein sequence ID" value="MEQ2168505.1"/>
    <property type="molecule type" value="Genomic_DNA"/>
</dbReference>
<dbReference type="SUPFAM" id="SSF56112">
    <property type="entry name" value="Protein kinase-like (PK-like)"/>
    <property type="match status" value="1"/>
</dbReference>
<dbReference type="InterPro" id="IPR000494">
    <property type="entry name" value="Rcpt_L-dom"/>
</dbReference>
<dbReference type="Gene3D" id="1.10.510.10">
    <property type="entry name" value="Transferase(Phosphotransferase) domain 1"/>
    <property type="match status" value="1"/>
</dbReference>
<dbReference type="InterPro" id="IPR036941">
    <property type="entry name" value="Rcpt_L-dom_sf"/>
</dbReference>
<organism evidence="4 5">
    <name type="scientific">Goodea atripinnis</name>
    <dbReference type="NCBI Taxonomy" id="208336"/>
    <lineage>
        <taxon>Eukaryota</taxon>
        <taxon>Metazoa</taxon>
        <taxon>Chordata</taxon>
        <taxon>Craniata</taxon>
        <taxon>Vertebrata</taxon>
        <taxon>Euteleostomi</taxon>
        <taxon>Actinopterygii</taxon>
        <taxon>Neopterygii</taxon>
        <taxon>Teleostei</taxon>
        <taxon>Neoteleostei</taxon>
        <taxon>Acanthomorphata</taxon>
        <taxon>Ovalentaria</taxon>
        <taxon>Atherinomorphae</taxon>
        <taxon>Cyprinodontiformes</taxon>
        <taxon>Goodeidae</taxon>
        <taxon>Goodea</taxon>
    </lineage>
</organism>
<keyword evidence="1" id="KW-0547">Nucleotide-binding</keyword>
<dbReference type="Pfam" id="PF01030">
    <property type="entry name" value="Recep_L_domain"/>
    <property type="match status" value="1"/>
</dbReference>
<dbReference type="InterPro" id="IPR011009">
    <property type="entry name" value="Kinase-like_dom_sf"/>
</dbReference>
<dbReference type="Gene3D" id="4.10.1140.10">
    <property type="entry name" value="membrane-bound form of the juxtamembrane domain of the epidermal growth factor receptor like domain"/>
    <property type="match status" value="1"/>
</dbReference>
<comment type="caution">
    <text evidence="4">The sequence shown here is derived from an EMBL/GenBank/DDBJ whole genome shotgun (WGS) entry which is preliminary data.</text>
</comment>
<gene>
    <name evidence="4" type="ORF">GOODEAATRI_015194</name>
</gene>
<dbReference type="SUPFAM" id="SSF52058">
    <property type="entry name" value="L domain-like"/>
    <property type="match status" value="1"/>
</dbReference>
<reference evidence="4 5" key="1">
    <citation type="submission" date="2021-06" db="EMBL/GenBank/DDBJ databases">
        <authorList>
            <person name="Palmer J.M."/>
        </authorList>
    </citation>
    <scope>NUCLEOTIDE SEQUENCE [LARGE SCALE GENOMIC DNA]</scope>
    <source>
        <strain evidence="4 5">GA_2019</strain>
        <tissue evidence="4">Muscle</tissue>
    </source>
</reference>
<sequence length="252" mass="28604">MRINSLTSLGLRSLQRINDGGIYITGNKKLCYHNTVNWSRILSTSSRPQRRLKDLIIKDNRPREECDVLALESGTVQEILLEACLGNLTSSFEPLEEKEKVHARILKPSDLRKIKPLGNGAFGTVHKHMIAIGSLNHINIMRTLGFCPGDSLQLVTPLSNHGSLLEHVRNYKNKLSPQRLLNWCVQIAKGMNYLEEHRIVHRNLAARNVLLNNNFTAQIADYGVAHLLYPDDKKCFHDEGKVSFLEGLMQEY</sequence>
<keyword evidence="5" id="KW-1185">Reference proteome</keyword>
<dbReference type="PANTHER" id="PTHR24416">
    <property type="entry name" value="TYROSINE-PROTEIN KINASE RECEPTOR"/>
    <property type="match status" value="1"/>
</dbReference>
<dbReference type="Proteomes" id="UP001476798">
    <property type="component" value="Unassembled WGS sequence"/>
</dbReference>
<dbReference type="InterPro" id="IPR000719">
    <property type="entry name" value="Prot_kinase_dom"/>
</dbReference>
<evidence type="ECO:0000256" key="1">
    <source>
        <dbReference type="ARBA" id="ARBA00022741"/>
    </source>
</evidence>
<evidence type="ECO:0000313" key="4">
    <source>
        <dbReference type="EMBL" id="MEQ2168505.1"/>
    </source>
</evidence>
<evidence type="ECO:0000259" key="3">
    <source>
        <dbReference type="PROSITE" id="PS50011"/>
    </source>
</evidence>
<evidence type="ECO:0000313" key="5">
    <source>
        <dbReference type="Proteomes" id="UP001476798"/>
    </source>
</evidence>
<dbReference type="Pfam" id="PF07714">
    <property type="entry name" value="PK_Tyr_Ser-Thr"/>
    <property type="match status" value="1"/>
</dbReference>
<name>A0ABV0NAS0_9TELE</name>
<dbReference type="Gene3D" id="3.80.20.20">
    <property type="entry name" value="Receptor L-domain"/>
    <property type="match status" value="1"/>
</dbReference>
<feature type="domain" description="Protein kinase" evidence="3">
    <location>
        <begin position="74"/>
        <end position="252"/>
    </location>
</feature>
<evidence type="ECO:0000256" key="2">
    <source>
        <dbReference type="ARBA" id="ARBA00022840"/>
    </source>
</evidence>
<keyword evidence="2" id="KW-0067">ATP-binding</keyword>
<dbReference type="PROSITE" id="PS50011">
    <property type="entry name" value="PROTEIN_KINASE_DOM"/>
    <property type="match status" value="1"/>
</dbReference>
<protein>
    <recommendedName>
        <fullName evidence="3">Protein kinase domain-containing protein</fullName>
    </recommendedName>
</protein>
<accession>A0ABV0NAS0</accession>
<dbReference type="PANTHER" id="PTHR24416:SF88">
    <property type="entry name" value="RECEPTOR TYROSINE-PROTEIN KINASE ERBB-3"/>
    <property type="match status" value="1"/>
</dbReference>
<proteinExistence type="predicted"/>